<dbReference type="EMBL" id="JANJQO010000035">
    <property type="protein sequence ID" value="KAJ2983304.1"/>
    <property type="molecule type" value="Genomic_DNA"/>
</dbReference>
<reference evidence="1" key="1">
    <citation type="submission" date="2022-08" db="EMBL/GenBank/DDBJ databases">
        <title>Genome Sequence of Lecanicillium fungicola.</title>
        <authorList>
            <person name="Buettner E."/>
        </authorList>
    </citation>
    <scope>NUCLEOTIDE SEQUENCE</scope>
    <source>
        <strain evidence="1">Babe33</strain>
    </source>
</reference>
<gene>
    <name evidence="1" type="ORF">NQ176_g785</name>
</gene>
<evidence type="ECO:0000313" key="1">
    <source>
        <dbReference type="EMBL" id="KAJ2983304.1"/>
    </source>
</evidence>
<organism evidence="1 2">
    <name type="scientific">Zarea fungicola</name>
    <dbReference type="NCBI Taxonomy" id="93591"/>
    <lineage>
        <taxon>Eukaryota</taxon>
        <taxon>Fungi</taxon>
        <taxon>Dikarya</taxon>
        <taxon>Ascomycota</taxon>
        <taxon>Pezizomycotina</taxon>
        <taxon>Sordariomycetes</taxon>
        <taxon>Hypocreomycetidae</taxon>
        <taxon>Hypocreales</taxon>
        <taxon>Cordycipitaceae</taxon>
        <taxon>Zarea</taxon>
    </lineage>
</organism>
<keyword evidence="2" id="KW-1185">Reference proteome</keyword>
<dbReference type="Proteomes" id="UP001143910">
    <property type="component" value="Unassembled WGS sequence"/>
</dbReference>
<evidence type="ECO:0000313" key="2">
    <source>
        <dbReference type="Proteomes" id="UP001143910"/>
    </source>
</evidence>
<comment type="caution">
    <text evidence="1">The sequence shown here is derived from an EMBL/GenBank/DDBJ whole genome shotgun (WGS) entry which is preliminary data.</text>
</comment>
<accession>A0ACC1NY03</accession>
<protein>
    <submittedName>
        <fullName evidence="1">Uncharacterized protein</fullName>
    </submittedName>
</protein>
<name>A0ACC1NY03_9HYPO</name>
<sequence length="496" mass="52911">MYFIKGPNGEDVIPVKIGGECEPIDTSKLIEVVSAAQEKVVHYAQSATSAQASRAADAAYAAYLKWRNSKYTTRRDLLLRTADIIESRRAKFVETQTLETSCPESWAHFNVTLLANCLREIGSNISYATTGDLPPVETDNAVGLVFREPVGPVLAISPWNASMILSGRALAGPIGAGCSVVLKASELSPLVHHYVVGAFEDAGMPKGLISVLQAARQDSPLITETLIAHQAIRKIEFTGSANVGKIIGQLGSKYLKPVLMELGGKAPAVVLPDANLKHAAATIVDGAMMHHGQICMSTDRIIVLREVSDALIEEIRAYIKANYANGAGHSVTRTQAERAHTLLHNAQKAGAKFVIGDASLDETRSSLTPTIITNVDPSDALFKEELFTAASILITVDTEDEAVRAANDTEYGLNAAVHSSSVFNGLRVARQIEAGQVHINTITEYDEATMPIGGTKGSGWGRNNGKYALREFLVEKTITIHDPLGGAGGNAFGTKG</sequence>
<proteinExistence type="predicted"/>